<comment type="similarity">
    <text evidence="1 7">Belongs to the glycosyl hydrolase 43 family.</text>
</comment>
<name>A0AB39Q611_9ACTN</name>
<dbReference type="RefSeq" id="WP_369173063.1">
    <property type="nucleotide sequence ID" value="NZ_CP163439.1"/>
</dbReference>
<protein>
    <submittedName>
        <fullName evidence="10">Family 43 glycosylhydrolase</fullName>
    </submittedName>
</protein>
<dbReference type="SUPFAM" id="SSF50370">
    <property type="entry name" value="Ricin B-like lectins"/>
    <property type="match status" value="1"/>
</dbReference>
<evidence type="ECO:0000256" key="2">
    <source>
        <dbReference type="ARBA" id="ARBA00022729"/>
    </source>
</evidence>
<proteinExistence type="inferred from homology"/>
<evidence type="ECO:0000256" key="4">
    <source>
        <dbReference type="ARBA" id="ARBA00023295"/>
    </source>
</evidence>
<dbReference type="InterPro" id="IPR006710">
    <property type="entry name" value="Glyco_hydro_43"/>
</dbReference>
<dbReference type="PANTHER" id="PTHR43817">
    <property type="entry name" value="GLYCOSYL HYDROLASE"/>
    <property type="match status" value="1"/>
</dbReference>
<keyword evidence="4 7" id="KW-0326">Glycosidase</keyword>
<dbReference type="Gene3D" id="2.115.10.20">
    <property type="entry name" value="Glycosyl hydrolase domain, family 43"/>
    <property type="match status" value="1"/>
</dbReference>
<feature type="domain" description="Ricin B lectin" evidence="9">
    <location>
        <begin position="367"/>
        <end position="443"/>
    </location>
</feature>
<dbReference type="AlphaFoldDB" id="A0AB39Q611"/>
<evidence type="ECO:0000256" key="8">
    <source>
        <dbReference type="SAM" id="SignalP"/>
    </source>
</evidence>
<evidence type="ECO:0000259" key="9">
    <source>
        <dbReference type="Pfam" id="PF14200"/>
    </source>
</evidence>
<dbReference type="SUPFAM" id="SSF75005">
    <property type="entry name" value="Arabinanase/levansucrase/invertase"/>
    <property type="match status" value="1"/>
</dbReference>
<dbReference type="InterPro" id="IPR035992">
    <property type="entry name" value="Ricin_B-like_lectins"/>
</dbReference>
<evidence type="ECO:0000256" key="3">
    <source>
        <dbReference type="ARBA" id="ARBA00022801"/>
    </source>
</evidence>
<sequence length="507" mass="54659">MANMWKGSTVPLPRLRPWLASAVALFTALVCAQGPASAADGRPYANPLKSVKGADPWLEYYDGNYYLVTTTFTGILGMRKSPTLAGLATAPSVQIWSDTTPTRNSNIWAPEIHFSDGHWYLYYSAGQSGTPCCGANGTQRTHVLESAGTDPMGPYTYKSMITGANLYPTNWLIDASVLRVNGQSYMVGSGRTNSSTPPSLVIAPMTNPYTVSGNWTVISTPTFSWETLGSPVNEGPEPLQHDGRTFLIYSASSCATPDYQLGQLELTGSDPLNPAAWTKKPSPVFRRDDAAGVYGSGHNGFFTSPDGTENWIVYHANDSTTDRCGNERTTRAQKFTWNADGTPHFGTPVGLGTTLPGPSGETAATPTAYTLVNRNSGKCLDVSGGNTADGTNILQWTCNGGANQKWRIEDLGNDTNRLVSVATGKVMDTANCGTADGTDIRQWSWLNNNCQKFRLVYTATGDHVRIVNENSGKVADVANCGTANGTDVRQWTWLNNNCQLWRLVPST</sequence>
<reference evidence="10" key="1">
    <citation type="submission" date="2024-07" db="EMBL/GenBank/DDBJ databases">
        <authorList>
            <person name="Yu S.T."/>
        </authorList>
    </citation>
    <scope>NUCLEOTIDE SEQUENCE</scope>
    <source>
        <strain evidence="10">R28</strain>
    </source>
</reference>
<evidence type="ECO:0000313" key="10">
    <source>
        <dbReference type="EMBL" id="XDQ38365.1"/>
    </source>
</evidence>
<dbReference type="EMBL" id="CP163439">
    <property type="protein sequence ID" value="XDQ38365.1"/>
    <property type="molecule type" value="Genomic_DNA"/>
</dbReference>
<feature type="site" description="Important for catalytic activity, responsible for pKa modulation of the active site Glu and correct orientation of both the proton donor and substrate" evidence="6">
    <location>
        <position position="174"/>
    </location>
</feature>
<dbReference type="PANTHER" id="PTHR43817:SF1">
    <property type="entry name" value="HYDROLASE, FAMILY 43, PUTATIVE (AFU_ORTHOLOGUE AFUA_3G01660)-RELATED"/>
    <property type="match status" value="1"/>
</dbReference>
<evidence type="ECO:0000256" key="7">
    <source>
        <dbReference type="RuleBase" id="RU361187"/>
    </source>
</evidence>
<dbReference type="GO" id="GO:0004553">
    <property type="term" value="F:hydrolase activity, hydrolyzing O-glycosyl compounds"/>
    <property type="evidence" value="ECO:0007669"/>
    <property type="project" value="InterPro"/>
</dbReference>
<keyword evidence="3 7" id="KW-0378">Hydrolase</keyword>
<feature type="chain" id="PRO_5044282724" evidence="8">
    <location>
        <begin position="39"/>
        <end position="507"/>
    </location>
</feature>
<organism evidence="10">
    <name type="scientific">Streptomyces sp. R28</name>
    <dbReference type="NCBI Taxonomy" id="3238628"/>
    <lineage>
        <taxon>Bacteria</taxon>
        <taxon>Bacillati</taxon>
        <taxon>Actinomycetota</taxon>
        <taxon>Actinomycetes</taxon>
        <taxon>Kitasatosporales</taxon>
        <taxon>Streptomycetaceae</taxon>
        <taxon>Streptomyces</taxon>
    </lineage>
</organism>
<accession>A0AB39Q611</accession>
<feature type="active site" description="Proton acceptor" evidence="5">
    <location>
        <position position="55"/>
    </location>
</feature>
<evidence type="ECO:0000256" key="1">
    <source>
        <dbReference type="ARBA" id="ARBA00009865"/>
    </source>
</evidence>
<dbReference type="Pfam" id="PF14200">
    <property type="entry name" value="RicinB_lectin_2"/>
    <property type="match status" value="2"/>
</dbReference>
<dbReference type="CDD" id="cd23458">
    <property type="entry name" value="beta-trefoil_Ricin_AgaB34-like"/>
    <property type="match status" value="1"/>
</dbReference>
<dbReference type="Gene3D" id="2.80.10.50">
    <property type="match status" value="3"/>
</dbReference>
<feature type="domain" description="Ricin B lectin" evidence="9">
    <location>
        <begin position="449"/>
        <end position="506"/>
    </location>
</feature>
<evidence type="ECO:0000256" key="5">
    <source>
        <dbReference type="PIRSR" id="PIRSR606710-1"/>
    </source>
</evidence>
<dbReference type="GO" id="GO:0005975">
    <property type="term" value="P:carbohydrate metabolic process"/>
    <property type="evidence" value="ECO:0007669"/>
    <property type="project" value="InterPro"/>
</dbReference>
<dbReference type="PROSITE" id="PS50231">
    <property type="entry name" value="RICIN_B_LECTIN"/>
    <property type="match status" value="1"/>
</dbReference>
<dbReference type="InterPro" id="IPR000772">
    <property type="entry name" value="Ricin_B_lectin"/>
</dbReference>
<evidence type="ECO:0000256" key="6">
    <source>
        <dbReference type="PIRSR" id="PIRSR606710-2"/>
    </source>
</evidence>
<feature type="signal peptide" evidence="8">
    <location>
        <begin position="1"/>
        <end position="38"/>
    </location>
</feature>
<dbReference type="Pfam" id="PF04616">
    <property type="entry name" value="Glyco_hydro_43"/>
    <property type="match status" value="1"/>
</dbReference>
<dbReference type="CDD" id="cd18820">
    <property type="entry name" value="GH43_LbAraf43-like"/>
    <property type="match status" value="1"/>
</dbReference>
<dbReference type="InterPro" id="IPR023296">
    <property type="entry name" value="Glyco_hydro_beta-prop_sf"/>
</dbReference>
<gene>
    <name evidence="10" type="ORF">AB5J49_36190</name>
</gene>
<feature type="active site" description="Proton donor" evidence="5">
    <location>
        <position position="234"/>
    </location>
</feature>
<keyword evidence="2 8" id="KW-0732">Signal</keyword>